<dbReference type="GO" id="GO:0005737">
    <property type="term" value="C:cytoplasm"/>
    <property type="evidence" value="ECO:0007669"/>
    <property type="project" value="TreeGrafter"/>
</dbReference>
<evidence type="ECO:0000256" key="5">
    <source>
        <dbReference type="ARBA" id="ARBA00023157"/>
    </source>
</evidence>
<dbReference type="PROSITE" id="PS51354">
    <property type="entry name" value="GLUTAREDOXIN_2"/>
    <property type="match status" value="1"/>
</dbReference>
<evidence type="ECO:0000256" key="2">
    <source>
        <dbReference type="ARBA" id="ARBA00007787"/>
    </source>
</evidence>
<comment type="function">
    <text evidence="1 7">Has a glutathione-disulfide oxidoreductase activity in the presence of NADPH and glutathione reductase. Reduces low molecular weight disulfides and proteins.</text>
</comment>
<dbReference type="InterPro" id="IPR011767">
    <property type="entry name" value="GLR_AS"/>
</dbReference>
<dbReference type="RefSeq" id="WP_164614393.1">
    <property type="nucleotide sequence ID" value="NZ_JAAIKE010000007.1"/>
</dbReference>
<dbReference type="AlphaFoldDB" id="A0A6B3RVY3"/>
<dbReference type="Gene3D" id="3.40.30.10">
    <property type="entry name" value="Glutaredoxin"/>
    <property type="match status" value="1"/>
</dbReference>
<dbReference type="Pfam" id="PF00462">
    <property type="entry name" value="Glutaredoxin"/>
    <property type="match status" value="1"/>
</dbReference>
<keyword evidence="7" id="KW-0963">Cytoplasm</keyword>
<dbReference type="GO" id="GO:0034599">
    <property type="term" value="P:cellular response to oxidative stress"/>
    <property type="evidence" value="ECO:0007669"/>
    <property type="project" value="TreeGrafter"/>
</dbReference>
<keyword evidence="3 7" id="KW-0813">Transport</keyword>
<evidence type="ECO:0000313" key="9">
    <source>
        <dbReference type="EMBL" id="NEX48055.1"/>
    </source>
</evidence>
<dbReference type="InterPro" id="IPR036249">
    <property type="entry name" value="Thioredoxin-like_sf"/>
</dbReference>
<evidence type="ECO:0000313" key="10">
    <source>
        <dbReference type="Proteomes" id="UP000481421"/>
    </source>
</evidence>
<proteinExistence type="inferred from homology"/>
<keyword evidence="10" id="KW-1185">Reference proteome</keyword>
<dbReference type="PROSITE" id="PS00195">
    <property type="entry name" value="GLUTAREDOXIN_1"/>
    <property type="match status" value="1"/>
</dbReference>
<dbReference type="NCBIfam" id="TIGR02181">
    <property type="entry name" value="GRX_bact"/>
    <property type="match status" value="1"/>
</dbReference>
<dbReference type="InterPro" id="IPR011900">
    <property type="entry name" value="GRX_bact"/>
</dbReference>
<dbReference type="SUPFAM" id="SSF52833">
    <property type="entry name" value="Thioredoxin-like"/>
    <property type="match status" value="1"/>
</dbReference>
<comment type="similarity">
    <text evidence="2 7">Belongs to the glutaredoxin family.</text>
</comment>
<feature type="domain" description="Glutaredoxin" evidence="8">
    <location>
        <begin position="4"/>
        <end position="64"/>
    </location>
</feature>
<dbReference type="PANTHER" id="PTHR45694">
    <property type="entry name" value="GLUTAREDOXIN 2"/>
    <property type="match status" value="1"/>
</dbReference>
<evidence type="ECO:0000256" key="3">
    <source>
        <dbReference type="ARBA" id="ARBA00022448"/>
    </source>
</evidence>
<dbReference type="InterPro" id="IPR014025">
    <property type="entry name" value="Glutaredoxin_subgr"/>
</dbReference>
<keyword evidence="6 7" id="KW-0676">Redox-active center</keyword>
<dbReference type="InterPro" id="IPR002109">
    <property type="entry name" value="Glutaredoxin"/>
</dbReference>
<comment type="caution">
    <text evidence="9">The sequence shown here is derived from an EMBL/GenBank/DDBJ whole genome shotgun (WGS) entry which is preliminary data.</text>
</comment>
<evidence type="ECO:0000256" key="1">
    <source>
        <dbReference type="ARBA" id="ARBA00002549"/>
    </source>
</evidence>
<dbReference type="CDD" id="cd03418">
    <property type="entry name" value="GRX_GRXb_1_3_like"/>
    <property type="match status" value="1"/>
</dbReference>
<evidence type="ECO:0000259" key="8">
    <source>
        <dbReference type="Pfam" id="PF00462"/>
    </source>
</evidence>
<keyword evidence="4 7" id="KW-0249">Electron transport</keyword>
<dbReference type="GO" id="GO:0045454">
    <property type="term" value="P:cell redox homeostasis"/>
    <property type="evidence" value="ECO:0007669"/>
    <property type="project" value="InterPro"/>
</dbReference>
<accession>A0A6B3RVY3</accession>
<dbReference type="EMBL" id="JAAIKE010000007">
    <property type="protein sequence ID" value="NEX48055.1"/>
    <property type="molecule type" value="Genomic_DNA"/>
</dbReference>
<protein>
    <recommendedName>
        <fullName evidence="7">Glutaredoxin</fullName>
    </recommendedName>
</protein>
<evidence type="ECO:0000256" key="4">
    <source>
        <dbReference type="ARBA" id="ARBA00022982"/>
    </source>
</evidence>
<dbReference type="Proteomes" id="UP000481421">
    <property type="component" value="Unassembled WGS sequence"/>
</dbReference>
<sequence>MKPVEIYTTPYCPYCLAAKRLLTKKGVTFTEIDVSQHPALRMAMTQRANGSRTVPQIFVGERHVGGSDDLHALEYDGALDALLAD</sequence>
<dbReference type="PRINTS" id="PR00160">
    <property type="entry name" value="GLUTAREDOXIN"/>
</dbReference>
<gene>
    <name evidence="9" type="primary">grxC</name>
    <name evidence="9" type="ORF">G3572_17740</name>
</gene>
<evidence type="ECO:0000256" key="6">
    <source>
        <dbReference type="ARBA" id="ARBA00023284"/>
    </source>
</evidence>
<organism evidence="9 10">
    <name type="scientific">Pseudotabrizicola algicola</name>
    <dbReference type="NCBI Taxonomy" id="2709381"/>
    <lineage>
        <taxon>Bacteria</taxon>
        <taxon>Pseudomonadati</taxon>
        <taxon>Pseudomonadota</taxon>
        <taxon>Alphaproteobacteria</taxon>
        <taxon>Rhodobacterales</taxon>
        <taxon>Paracoccaceae</taxon>
        <taxon>Pseudotabrizicola</taxon>
    </lineage>
</organism>
<evidence type="ECO:0000256" key="7">
    <source>
        <dbReference type="RuleBase" id="RU364065"/>
    </source>
</evidence>
<name>A0A6B3RVY3_9RHOB</name>
<keyword evidence="5" id="KW-1015">Disulfide bond</keyword>
<dbReference type="PANTHER" id="PTHR45694:SF18">
    <property type="entry name" value="GLUTAREDOXIN-1-RELATED"/>
    <property type="match status" value="1"/>
</dbReference>
<reference evidence="9 10" key="1">
    <citation type="submission" date="2020-02" db="EMBL/GenBank/DDBJ databases">
        <title>Rhodobacter algicola sp. nov., isolated from microalga culture.</title>
        <authorList>
            <person name="Park C.-Y."/>
        </authorList>
    </citation>
    <scope>NUCLEOTIDE SEQUENCE [LARGE SCALE GENOMIC DNA]</scope>
    <source>
        <strain evidence="9 10">ETT8</strain>
    </source>
</reference>
<dbReference type="GO" id="GO:0015038">
    <property type="term" value="F:glutathione disulfide oxidoreductase activity"/>
    <property type="evidence" value="ECO:0007669"/>
    <property type="project" value="UniProtKB-UniRule"/>
</dbReference>